<evidence type="ECO:0000256" key="5">
    <source>
        <dbReference type="RuleBase" id="RU004478"/>
    </source>
</evidence>
<reference evidence="7 8" key="1">
    <citation type="submission" date="2020-05" db="EMBL/GenBank/DDBJ databases">
        <title>Complete genome sequence of Gemmatimonas greenlandica TET16.</title>
        <authorList>
            <person name="Zeng Y."/>
        </authorList>
    </citation>
    <scope>NUCLEOTIDE SEQUENCE [LARGE SCALE GENOMIC DNA]</scope>
    <source>
        <strain evidence="7 8">TET16</strain>
    </source>
</reference>
<proteinExistence type="inferred from homology"/>
<evidence type="ECO:0000256" key="2">
    <source>
        <dbReference type="ARBA" id="ARBA00023186"/>
    </source>
</evidence>
<dbReference type="SUPFAM" id="SSF58014">
    <property type="entry name" value="Coiled-coil domain of nucleotide exchange factor GrpE"/>
    <property type="match status" value="1"/>
</dbReference>
<dbReference type="Proteomes" id="UP000500938">
    <property type="component" value="Chromosome"/>
</dbReference>
<dbReference type="HAMAP" id="MF_01151">
    <property type="entry name" value="GrpE"/>
    <property type="match status" value="1"/>
</dbReference>
<dbReference type="GO" id="GO:0051082">
    <property type="term" value="F:unfolded protein binding"/>
    <property type="evidence" value="ECO:0007669"/>
    <property type="project" value="TreeGrafter"/>
</dbReference>
<dbReference type="Gene3D" id="2.30.22.10">
    <property type="entry name" value="Head domain of nucleotide exchange factor GrpE"/>
    <property type="match status" value="1"/>
</dbReference>
<evidence type="ECO:0000256" key="1">
    <source>
        <dbReference type="ARBA" id="ARBA00009054"/>
    </source>
</evidence>
<evidence type="ECO:0000313" key="8">
    <source>
        <dbReference type="Proteomes" id="UP000500938"/>
    </source>
</evidence>
<dbReference type="InterPro" id="IPR000740">
    <property type="entry name" value="GrpE"/>
</dbReference>
<dbReference type="InterPro" id="IPR013805">
    <property type="entry name" value="GrpE_CC"/>
</dbReference>
<comment type="similarity">
    <text evidence="1 3 5">Belongs to the GrpE family.</text>
</comment>
<dbReference type="PANTHER" id="PTHR21237">
    <property type="entry name" value="GRPE PROTEIN"/>
    <property type="match status" value="1"/>
</dbReference>
<dbReference type="GO" id="GO:0042803">
    <property type="term" value="F:protein homodimerization activity"/>
    <property type="evidence" value="ECO:0007669"/>
    <property type="project" value="InterPro"/>
</dbReference>
<dbReference type="Pfam" id="PF01025">
    <property type="entry name" value="GrpE"/>
    <property type="match status" value="1"/>
</dbReference>
<dbReference type="CDD" id="cd00446">
    <property type="entry name" value="GrpE"/>
    <property type="match status" value="1"/>
</dbReference>
<comment type="subcellular location">
    <subcellularLocation>
        <location evidence="3">Cytoplasm</location>
    </subcellularLocation>
</comment>
<dbReference type="GO" id="GO:0051087">
    <property type="term" value="F:protein-folding chaperone binding"/>
    <property type="evidence" value="ECO:0007669"/>
    <property type="project" value="InterPro"/>
</dbReference>
<evidence type="ECO:0000256" key="3">
    <source>
        <dbReference type="HAMAP-Rule" id="MF_01151"/>
    </source>
</evidence>
<evidence type="ECO:0000256" key="4">
    <source>
        <dbReference type="RuleBase" id="RU000639"/>
    </source>
</evidence>
<sequence length="180" mass="19885">MSDAPVDNMDPMETRETATVQPPLEDGDDLQQAQRELESQKDKYLRLAAEYDNFRRRAVKERQEAGWRAQGELVRGLLDGLDDITRFAAVDPATVDAKSVIDGMQLVEKKLFKSLSGHGFEVINPTGHPFDPAMHEAVSTAPASQPEEDGIVAVCFQVGYVINGHVLRPARVVVKQWTGA</sequence>
<organism evidence="7 8">
    <name type="scientific">Gemmatimonas groenlandica</name>
    <dbReference type="NCBI Taxonomy" id="2732249"/>
    <lineage>
        <taxon>Bacteria</taxon>
        <taxon>Pseudomonadati</taxon>
        <taxon>Gemmatimonadota</taxon>
        <taxon>Gemmatimonadia</taxon>
        <taxon>Gemmatimonadales</taxon>
        <taxon>Gemmatimonadaceae</taxon>
        <taxon>Gemmatimonas</taxon>
    </lineage>
</organism>
<feature type="region of interest" description="Disordered" evidence="6">
    <location>
        <begin position="1"/>
        <end position="38"/>
    </location>
</feature>
<comment type="function">
    <text evidence="3 4">Participates actively in the response to hyperosmotic and heat shock by preventing the aggregation of stress-denatured proteins, in association with DnaK and GrpE. It is the nucleotide exchange factor for DnaK and may function as a thermosensor. Unfolded proteins bind initially to DnaJ; upon interaction with the DnaJ-bound protein, DnaK hydrolyzes its bound ATP, resulting in the formation of a stable complex. GrpE releases ADP from DnaK; ATP binding to DnaK triggers the release of the substrate protein, thus completing the reaction cycle. Several rounds of ATP-dependent interactions between DnaJ, DnaK and GrpE are required for fully efficient folding.</text>
</comment>
<dbReference type="PROSITE" id="PS01071">
    <property type="entry name" value="GRPE"/>
    <property type="match status" value="1"/>
</dbReference>
<dbReference type="AlphaFoldDB" id="A0A6M4IQ61"/>
<keyword evidence="3" id="KW-0963">Cytoplasm</keyword>
<dbReference type="EMBL" id="CP053085">
    <property type="protein sequence ID" value="QJR35637.1"/>
    <property type="molecule type" value="Genomic_DNA"/>
</dbReference>
<dbReference type="GO" id="GO:0006457">
    <property type="term" value="P:protein folding"/>
    <property type="evidence" value="ECO:0007669"/>
    <property type="project" value="InterPro"/>
</dbReference>
<accession>A0A6M4IQ61</accession>
<dbReference type="GO" id="GO:0000774">
    <property type="term" value="F:adenyl-nucleotide exchange factor activity"/>
    <property type="evidence" value="ECO:0007669"/>
    <property type="project" value="InterPro"/>
</dbReference>
<dbReference type="InterPro" id="IPR009012">
    <property type="entry name" value="GrpE_head"/>
</dbReference>
<dbReference type="KEGG" id="ggr:HKW67_09000"/>
<evidence type="ECO:0000313" key="7">
    <source>
        <dbReference type="EMBL" id="QJR35637.1"/>
    </source>
</evidence>
<name>A0A6M4IQ61_9BACT</name>
<dbReference type="Gene3D" id="3.90.20.20">
    <property type="match status" value="1"/>
</dbReference>
<gene>
    <name evidence="3" type="primary">grpE</name>
    <name evidence="7" type="ORF">HKW67_09000</name>
</gene>
<keyword evidence="2 3" id="KW-0143">Chaperone</keyword>
<keyword evidence="8" id="KW-1185">Reference proteome</keyword>
<protein>
    <recommendedName>
        <fullName evidence="3 4">Protein GrpE</fullName>
    </recommendedName>
    <alternativeName>
        <fullName evidence="3">HSP-70 cofactor</fullName>
    </alternativeName>
</protein>
<keyword evidence="3 4" id="KW-0346">Stress response</keyword>
<dbReference type="PANTHER" id="PTHR21237:SF23">
    <property type="entry name" value="GRPE PROTEIN HOMOLOG, MITOCHONDRIAL"/>
    <property type="match status" value="1"/>
</dbReference>
<dbReference type="GO" id="GO:0005737">
    <property type="term" value="C:cytoplasm"/>
    <property type="evidence" value="ECO:0007669"/>
    <property type="project" value="UniProtKB-SubCell"/>
</dbReference>
<dbReference type="RefSeq" id="WP_171225068.1">
    <property type="nucleotide sequence ID" value="NZ_CP053085.1"/>
</dbReference>
<comment type="subunit">
    <text evidence="3">Homodimer.</text>
</comment>
<dbReference type="SUPFAM" id="SSF51064">
    <property type="entry name" value="Head domain of nucleotide exchange factor GrpE"/>
    <property type="match status" value="1"/>
</dbReference>
<dbReference type="PRINTS" id="PR00773">
    <property type="entry name" value="GRPEPROTEIN"/>
</dbReference>
<evidence type="ECO:0000256" key="6">
    <source>
        <dbReference type="SAM" id="MobiDB-lite"/>
    </source>
</evidence>